<dbReference type="Proteomes" id="UP000607653">
    <property type="component" value="Unassembled WGS sequence"/>
</dbReference>
<keyword evidence="2" id="KW-1185">Reference proteome</keyword>
<reference evidence="1 2" key="1">
    <citation type="journal article" date="2020" name="Mol. Biol. Evol.">
        <title>Distinct Expression and Methylation Patterns for Genes with Different Fates following a Single Whole-Genome Duplication in Flowering Plants.</title>
        <authorList>
            <person name="Shi T."/>
            <person name="Rahmani R.S."/>
            <person name="Gugger P.F."/>
            <person name="Wang M."/>
            <person name="Li H."/>
            <person name="Zhang Y."/>
            <person name="Li Z."/>
            <person name="Wang Q."/>
            <person name="Van de Peer Y."/>
            <person name="Marchal K."/>
            <person name="Chen J."/>
        </authorList>
    </citation>
    <scope>NUCLEOTIDE SEQUENCE [LARGE SCALE GENOMIC DNA]</scope>
    <source>
        <tissue evidence="1">Leaf</tissue>
    </source>
</reference>
<organism evidence="1 2">
    <name type="scientific">Nelumbo nucifera</name>
    <name type="common">Sacred lotus</name>
    <dbReference type="NCBI Taxonomy" id="4432"/>
    <lineage>
        <taxon>Eukaryota</taxon>
        <taxon>Viridiplantae</taxon>
        <taxon>Streptophyta</taxon>
        <taxon>Embryophyta</taxon>
        <taxon>Tracheophyta</taxon>
        <taxon>Spermatophyta</taxon>
        <taxon>Magnoliopsida</taxon>
        <taxon>Proteales</taxon>
        <taxon>Nelumbonaceae</taxon>
        <taxon>Nelumbo</taxon>
    </lineage>
</organism>
<proteinExistence type="predicted"/>
<sequence>MLAFVISFQLSEGPRFGAFPPCAEIGPVTLSTMTTSRQIAIRDVFPLSGFPTNSRTDSIQNPQPLSVARPSFRAWAKLTSYEAGHSGSSAFCCDTSKATYVNQN</sequence>
<gene>
    <name evidence="1" type="ORF">HUJ06_028162</name>
</gene>
<dbReference type="AlphaFoldDB" id="A0A822XYJ2"/>
<name>A0A822XYJ2_NELNU</name>
<protein>
    <submittedName>
        <fullName evidence="1">Uncharacterized protein</fullName>
    </submittedName>
</protein>
<evidence type="ECO:0000313" key="2">
    <source>
        <dbReference type="Proteomes" id="UP000607653"/>
    </source>
</evidence>
<evidence type="ECO:0000313" key="1">
    <source>
        <dbReference type="EMBL" id="DAD26694.1"/>
    </source>
</evidence>
<accession>A0A822XYJ2</accession>
<dbReference type="EMBL" id="DUZY01000002">
    <property type="protein sequence ID" value="DAD26694.1"/>
    <property type="molecule type" value="Genomic_DNA"/>
</dbReference>
<comment type="caution">
    <text evidence="1">The sequence shown here is derived from an EMBL/GenBank/DDBJ whole genome shotgun (WGS) entry which is preliminary data.</text>
</comment>